<protein>
    <submittedName>
        <fullName evidence="1">Uncharacterized protein</fullName>
    </submittedName>
</protein>
<dbReference type="AlphaFoldDB" id="A0A1Q2CF17"/>
<organism evidence="1 2">
    <name type="scientific">Tessaracoccus flavus</name>
    <dbReference type="NCBI Taxonomy" id="1610493"/>
    <lineage>
        <taxon>Bacteria</taxon>
        <taxon>Bacillati</taxon>
        <taxon>Actinomycetota</taxon>
        <taxon>Actinomycetes</taxon>
        <taxon>Propionibacteriales</taxon>
        <taxon>Propionibacteriaceae</taxon>
        <taxon>Tessaracoccus</taxon>
    </lineage>
</organism>
<reference evidence="1 2" key="1">
    <citation type="journal article" date="2016" name="Int. J. Syst. Evol. Microbiol.">
        <title>Tessaracoccus flavus sp. nov., isolated from the drainage system of a lindane-producing factory.</title>
        <authorList>
            <person name="Kumari R."/>
            <person name="Singh P."/>
            <person name="Schumann P."/>
            <person name="Lal R."/>
        </authorList>
    </citation>
    <scope>NUCLEOTIDE SEQUENCE [LARGE SCALE GENOMIC DNA]</scope>
    <source>
        <strain evidence="1 2">RP1T</strain>
    </source>
</reference>
<sequence length="151" mass="15662">MVRPASAMMNASRASVFALPAYPAWPADSARAAIQLGGADVVAEWLPGLARSTNQGPPGQAHMVEEAVPLVDGGSRKAPPGWPYINDWACSSAGAWCELVIESVFGVRMHPDGGVTAEPVLEHFDPDARLVGLRVAGVTYDVAAGGVSVRG</sequence>
<dbReference type="EMBL" id="CP019605">
    <property type="protein sequence ID" value="AQP44670.1"/>
    <property type="molecule type" value="Genomic_DNA"/>
</dbReference>
<dbReference type="RefSeq" id="WP_077341991.1">
    <property type="nucleotide sequence ID" value="NZ_CP019605.1"/>
</dbReference>
<accession>A0A1Q2CF17</accession>
<dbReference type="KEGG" id="tfl:RPIT_07490"/>
<gene>
    <name evidence="1" type="ORF">RPIT_07490</name>
</gene>
<keyword evidence="2" id="KW-1185">Reference proteome</keyword>
<proteinExistence type="predicted"/>
<dbReference type="Proteomes" id="UP000188324">
    <property type="component" value="Chromosome"/>
</dbReference>
<evidence type="ECO:0000313" key="1">
    <source>
        <dbReference type="EMBL" id="AQP44670.1"/>
    </source>
</evidence>
<evidence type="ECO:0000313" key="2">
    <source>
        <dbReference type="Proteomes" id="UP000188324"/>
    </source>
</evidence>
<dbReference type="STRING" id="1610493.RPIT_07490"/>
<dbReference type="OrthoDB" id="5165349at2"/>
<name>A0A1Q2CF17_9ACTN</name>